<feature type="transmembrane region" description="Helical" evidence="1">
    <location>
        <begin position="36"/>
        <end position="55"/>
    </location>
</feature>
<dbReference type="Proteomes" id="UP000636110">
    <property type="component" value="Unassembled WGS sequence"/>
</dbReference>
<keyword evidence="4" id="KW-1185">Reference proteome</keyword>
<dbReference type="EMBL" id="WNXC01000006">
    <property type="protein sequence ID" value="MBB2150356.1"/>
    <property type="molecule type" value="Genomic_DNA"/>
</dbReference>
<keyword evidence="1" id="KW-0472">Membrane</keyword>
<evidence type="ECO:0000259" key="2">
    <source>
        <dbReference type="Pfam" id="PF22570"/>
    </source>
</evidence>
<reference evidence="3 4" key="1">
    <citation type="submission" date="2019-11" db="EMBL/GenBank/DDBJ databases">
        <title>Description of Pedobacter sp. LMG 31462T.</title>
        <authorList>
            <person name="Carlier A."/>
            <person name="Qi S."/>
            <person name="Vandamme P."/>
        </authorList>
    </citation>
    <scope>NUCLEOTIDE SEQUENCE [LARGE SCALE GENOMIC DNA]</scope>
    <source>
        <strain evidence="3 4">LMG 31462</strain>
    </source>
</reference>
<protein>
    <recommendedName>
        <fullName evidence="2">LiaF transmembrane domain-containing protein</fullName>
    </recommendedName>
</protein>
<dbReference type="RefSeq" id="WP_182959267.1">
    <property type="nucleotide sequence ID" value="NZ_WNXC01000006.1"/>
</dbReference>
<evidence type="ECO:0000313" key="3">
    <source>
        <dbReference type="EMBL" id="MBB2150356.1"/>
    </source>
</evidence>
<accession>A0ABR6EYU9</accession>
<keyword evidence="1" id="KW-0812">Transmembrane</keyword>
<feature type="transmembrane region" description="Helical" evidence="1">
    <location>
        <begin position="62"/>
        <end position="80"/>
    </location>
</feature>
<evidence type="ECO:0000256" key="1">
    <source>
        <dbReference type="SAM" id="Phobius"/>
    </source>
</evidence>
<organism evidence="3 4">
    <name type="scientific">Pedobacter gandavensis</name>
    <dbReference type="NCBI Taxonomy" id="2679963"/>
    <lineage>
        <taxon>Bacteria</taxon>
        <taxon>Pseudomonadati</taxon>
        <taxon>Bacteroidota</taxon>
        <taxon>Sphingobacteriia</taxon>
        <taxon>Sphingobacteriales</taxon>
        <taxon>Sphingobacteriaceae</taxon>
        <taxon>Pedobacter</taxon>
    </lineage>
</organism>
<feature type="domain" description="LiaF transmembrane" evidence="2">
    <location>
        <begin position="16"/>
        <end position="107"/>
    </location>
</feature>
<gene>
    <name evidence="3" type="ORF">GM920_15775</name>
</gene>
<keyword evidence="1" id="KW-1133">Transmembrane helix</keyword>
<name>A0ABR6EYU9_9SPHI</name>
<dbReference type="InterPro" id="IPR054331">
    <property type="entry name" value="LiaF_TM"/>
</dbReference>
<evidence type="ECO:0000313" key="4">
    <source>
        <dbReference type="Proteomes" id="UP000636110"/>
    </source>
</evidence>
<proteinExistence type="predicted"/>
<feature type="transmembrane region" description="Helical" evidence="1">
    <location>
        <begin position="12"/>
        <end position="30"/>
    </location>
</feature>
<dbReference type="Pfam" id="PF22570">
    <property type="entry name" value="LiaF-TM"/>
    <property type="match status" value="1"/>
</dbReference>
<comment type="caution">
    <text evidence="3">The sequence shown here is derived from an EMBL/GenBank/DDBJ whole genome shotgun (WGS) entry which is preliminary data.</text>
</comment>
<sequence>METQSKSQKINFHVVAGVSILAIGLIMILDNLGLELPSWLFSWSTILLGIGLWMGYRKDFKVAGWVVLVIIGAVYTLGDFPFVDLSGAKGALVLIGLGVYMLVKPKSNPTCGEFNAKKPIQF</sequence>